<organism evidence="1 2">
    <name type="scientific">Blumeria graminis f. sp. triticale</name>
    <dbReference type="NCBI Taxonomy" id="1689686"/>
    <lineage>
        <taxon>Eukaryota</taxon>
        <taxon>Fungi</taxon>
        <taxon>Dikarya</taxon>
        <taxon>Ascomycota</taxon>
        <taxon>Pezizomycotina</taxon>
        <taxon>Leotiomycetes</taxon>
        <taxon>Erysiphales</taxon>
        <taxon>Erysiphaceae</taxon>
        <taxon>Blumeria</taxon>
    </lineage>
</organism>
<protein>
    <submittedName>
        <fullName evidence="1">BgTH12-03848</fullName>
    </submittedName>
</protein>
<dbReference type="AlphaFoldDB" id="A0A9W4D1S9"/>
<dbReference type="Proteomes" id="UP000683417">
    <property type="component" value="Unassembled WGS sequence"/>
</dbReference>
<accession>A0A9W4D1S9</accession>
<evidence type="ECO:0000313" key="2">
    <source>
        <dbReference type="Proteomes" id="UP000683417"/>
    </source>
</evidence>
<gene>
    <name evidence="1" type="ORF">BGTH12_LOCUS1098</name>
</gene>
<evidence type="ECO:0000313" key="1">
    <source>
        <dbReference type="EMBL" id="CAD6499740.1"/>
    </source>
</evidence>
<sequence>MFIDRDRNKITYLIFVPFVLH</sequence>
<proteinExistence type="predicted"/>
<reference evidence="1" key="1">
    <citation type="submission" date="2020-10" db="EMBL/GenBank/DDBJ databases">
        <authorList>
            <person name="Muller C M."/>
        </authorList>
    </citation>
    <scope>NUCLEOTIDE SEQUENCE</scope>
    <source>
        <strain evidence="1">THUN-12</strain>
    </source>
</reference>
<comment type="caution">
    <text evidence="1">The sequence shown here is derived from an EMBL/GenBank/DDBJ whole genome shotgun (WGS) entry which is preliminary data.</text>
</comment>
<name>A0A9W4D1S9_BLUGR</name>
<dbReference type="EMBL" id="CAJHIT010000002">
    <property type="protein sequence ID" value="CAD6499740.1"/>
    <property type="molecule type" value="Genomic_DNA"/>
</dbReference>